<dbReference type="EMBL" id="JPVT01000058">
    <property type="protein sequence ID" value="KFN92173.1"/>
    <property type="molecule type" value="Genomic_DNA"/>
</dbReference>
<accession>A0A091CDJ1</accession>
<dbReference type="Proteomes" id="UP000029381">
    <property type="component" value="Unassembled WGS sequence"/>
</dbReference>
<keyword evidence="2" id="KW-1185">Reference proteome</keyword>
<proteinExistence type="predicted"/>
<evidence type="ECO:0000313" key="2">
    <source>
        <dbReference type="Proteomes" id="UP000029381"/>
    </source>
</evidence>
<organism evidence="1 2">
    <name type="scientific">Tetragenococcus muriaticus 3MR10-3</name>
    <dbReference type="NCBI Taxonomy" id="1302648"/>
    <lineage>
        <taxon>Bacteria</taxon>
        <taxon>Bacillati</taxon>
        <taxon>Bacillota</taxon>
        <taxon>Bacilli</taxon>
        <taxon>Lactobacillales</taxon>
        <taxon>Enterococcaceae</taxon>
        <taxon>Tetragenococcus</taxon>
    </lineage>
</organism>
<dbReference type="AlphaFoldDB" id="A0A091CDJ1"/>
<reference evidence="1 2" key="1">
    <citation type="submission" date="2014-08" db="EMBL/GenBank/DDBJ databases">
        <title>Genome sequence of Tetragenococcus muriaticus.</title>
        <authorList>
            <person name="Chuea-nongthon C."/>
            <person name="Rodtong S."/>
            <person name="Yongsawatdigul J."/>
            <person name="Steele J.L."/>
            <person name="Liu X.-y."/>
            <person name="Speers J."/>
            <person name="Glasner J.D."/>
            <person name="Neeno-Eckwall E.C."/>
        </authorList>
    </citation>
    <scope>NUCLEOTIDE SEQUENCE [LARGE SCALE GENOMIC DNA]</scope>
    <source>
        <strain evidence="1 2">3MR10-3</strain>
    </source>
</reference>
<comment type="caution">
    <text evidence="1">The sequence shown here is derived from an EMBL/GenBank/DDBJ whole genome shotgun (WGS) entry which is preliminary data.</text>
</comment>
<gene>
    <name evidence="1" type="ORF">TMU3MR103_0634</name>
</gene>
<evidence type="ECO:0000313" key="1">
    <source>
        <dbReference type="EMBL" id="KFN92173.1"/>
    </source>
</evidence>
<protein>
    <submittedName>
        <fullName evidence="1">Uncharacterized protein</fullName>
    </submittedName>
</protein>
<sequence length="124" mass="13753">MIKGSEIKQYIEANVPVNVYPAFTTDIENTSVVYSISTPKGGHVTSDNVELRVIGKDYDEVEGIKQQLIDLFSTEKTGIAVVLDRVAFTGTLSGGGFIYHDDLEIWDITSIFILKTKERNTHGK</sequence>
<dbReference type="PATRIC" id="fig|1302648.3.peg.616"/>
<dbReference type="RefSeq" id="WP_038022524.1">
    <property type="nucleotide sequence ID" value="NZ_JPVT01000058.1"/>
</dbReference>
<name>A0A091CDJ1_9ENTE</name>